<organism evidence="1 2">
    <name type="scientific">Plakobranchus ocellatus</name>
    <dbReference type="NCBI Taxonomy" id="259542"/>
    <lineage>
        <taxon>Eukaryota</taxon>
        <taxon>Metazoa</taxon>
        <taxon>Spiralia</taxon>
        <taxon>Lophotrochozoa</taxon>
        <taxon>Mollusca</taxon>
        <taxon>Gastropoda</taxon>
        <taxon>Heterobranchia</taxon>
        <taxon>Euthyneura</taxon>
        <taxon>Panpulmonata</taxon>
        <taxon>Sacoglossa</taxon>
        <taxon>Placobranchoidea</taxon>
        <taxon>Plakobranchidae</taxon>
        <taxon>Plakobranchus</taxon>
    </lineage>
</organism>
<name>A0AAV3ZK30_9GAST</name>
<keyword evidence="2" id="KW-1185">Reference proteome</keyword>
<proteinExistence type="predicted"/>
<protein>
    <submittedName>
        <fullName evidence="1">Uncharacterized protein</fullName>
    </submittedName>
</protein>
<accession>A0AAV3ZK30</accession>
<dbReference type="Proteomes" id="UP000735302">
    <property type="component" value="Unassembled WGS sequence"/>
</dbReference>
<reference evidence="1 2" key="1">
    <citation type="journal article" date="2021" name="Elife">
        <title>Chloroplast acquisition without the gene transfer in kleptoplastic sea slugs, Plakobranchus ocellatus.</title>
        <authorList>
            <person name="Maeda T."/>
            <person name="Takahashi S."/>
            <person name="Yoshida T."/>
            <person name="Shimamura S."/>
            <person name="Takaki Y."/>
            <person name="Nagai Y."/>
            <person name="Toyoda A."/>
            <person name="Suzuki Y."/>
            <person name="Arimoto A."/>
            <person name="Ishii H."/>
            <person name="Satoh N."/>
            <person name="Nishiyama T."/>
            <person name="Hasebe M."/>
            <person name="Maruyama T."/>
            <person name="Minagawa J."/>
            <person name="Obokata J."/>
            <person name="Shigenobu S."/>
        </authorList>
    </citation>
    <scope>NUCLEOTIDE SEQUENCE [LARGE SCALE GENOMIC DNA]</scope>
</reference>
<evidence type="ECO:0000313" key="1">
    <source>
        <dbReference type="EMBL" id="GFN99455.1"/>
    </source>
</evidence>
<comment type="caution">
    <text evidence="1">The sequence shown here is derived from an EMBL/GenBank/DDBJ whole genome shotgun (WGS) entry which is preliminary data.</text>
</comment>
<gene>
    <name evidence="1" type="ORF">PoB_002596100</name>
</gene>
<dbReference type="EMBL" id="BLXT01003003">
    <property type="protein sequence ID" value="GFN99455.1"/>
    <property type="molecule type" value="Genomic_DNA"/>
</dbReference>
<evidence type="ECO:0000313" key="2">
    <source>
        <dbReference type="Proteomes" id="UP000735302"/>
    </source>
</evidence>
<dbReference type="AlphaFoldDB" id="A0AAV3ZK30"/>
<sequence>MLCFDFRDMMYCSRSIVSNILRLHHGKIFQKFVEFSFGKGVKHTEYAKSSQRSQRLQRDHCIAIAVFSKLVPGTMVPTKPHINGFITFLLTPAQQDLGDFDSLVLILI</sequence>